<dbReference type="AlphaFoldDB" id="A0A1F6EQY9"/>
<dbReference type="Proteomes" id="UP000178587">
    <property type="component" value="Unassembled WGS sequence"/>
</dbReference>
<dbReference type="InterPro" id="IPR011990">
    <property type="entry name" value="TPR-like_helical_dom_sf"/>
</dbReference>
<keyword evidence="1" id="KW-1133">Transmembrane helix</keyword>
<dbReference type="SUPFAM" id="SSF48452">
    <property type="entry name" value="TPR-like"/>
    <property type="match status" value="1"/>
</dbReference>
<protein>
    <recommendedName>
        <fullName evidence="4">Tetratricopeptide repeat-like domain-containing protein</fullName>
    </recommendedName>
</protein>
<dbReference type="Gene3D" id="1.25.40.10">
    <property type="entry name" value="Tetratricopeptide repeat domain"/>
    <property type="match status" value="1"/>
</dbReference>
<gene>
    <name evidence="2" type="ORF">A3A34_00655</name>
</gene>
<name>A0A1F6EQY9_9BACT</name>
<evidence type="ECO:0000313" key="3">
    <source>
        <dbReference type="Proteomes" id="UP000178587"/>
    </source>
</evidence>
<reference evidence="2 3" key="1">
    <citation type="journal article" date="2016" name="Nat. Commun.">
        <title>Thousands of microbial genomes shed light on interconnected biogeochemical processes in an aquifer system.</title>
        <authorList>
            <person name="Anantharaman K."/>
            <person name="Brown C.T."/>
            <person name="Hug L.A."/>
            <person name="Sharon I."/>
            <person name="Castelle C.J."/>
            <person name="Probst A.J."/>
            <person name="Thomas B.C."/>
            <person name="Singh A."/>
            <person name="Wilkins M.J."/>
            <person name="Karaoz U."/>
            <person name="Brodie E.L."/>
            <person name="Williams K.H."/>
            <person name="Hubbard S.S."/>
            <person name="Banfield J.F."/>
        </authorList>
    </citation>
    <scope>NUCLEOTIDE SEQUENCE [LARGE SCALE GENOMIC DNA]</scope>
</reference>
<accession>A0A1F6EQY9</accession>
<sequence>MENTAISWRYGALGAAALIIIGISAWWFMGKETPFVHPFPLVAGETVENWNFQGLHAEGSENEARVRAEIERLEGRFGNPEKDPTDYIVNVSIANQYRILGDGKKEYEYLGRALFIDSSGTGLALHNMGNLLAELGALESAKLAFQNAVRAQALPQYKNAYIRFLELYMPENTEAIKAAKDGRYTEDVVEVDGESVIME</sequence>
<organism evidence="2 3">
    <name type="scientific">Candidatus Kaiserbacteria bacterium RIFCSPLOWO2_01_FULL_50_24</name>
    <dbReference type="NCBI Taxonomy" id="1798507"/>
    <lineage>
        <taxon>Bacteria</taxon>
        <taxon>Candidatus Kaiseribacteriota</taxon>
    </lineage>
</organism>
<comment type="caution">
    <text evidence="2">The sequence shown here is derived from an EMBL/GenBank/DDBJ whole genome shotgun (WGS) entry which is preliminary data.</text>
</comment>
<feature type="transmembrane region" description="Helical" evidence="1">
    <location>
        <begin position="12"/>
        <end position="29"/>
    </location>
</feature>
<proteinExistence type="predicted"/>
<evidence type="ECO:0000313" key="2">
    <source>
        <dbReference type="EMBL" id="OGG76044.1"/>
    </source>
</evidence>
<keyword evidence="1" id="KW-0472">Membrane</keyword>
<evidence type="ECO:0008006" key="4">
    <source>
        <dbReference type="Google" id="ProtNLM"/>
    </source>
</evidence>
<dbReference type="STRING" id="1798507.A3A34_00655"/>
<evidence type="ECO:0000256" key="1">
    <source>
        <dbReference type="SAM" id="Phobius"/>
    </source>
</evidence>
<keyword evidence="1" id="KW-0812">Transmembrane</keyword>
<dbReference type="EMBL" id="MFLU01000005">
    <property type="protein sequence ID" value="OGG76044.1"/>
    <property type="molecule type" value="Genomic_DNA"/>
</dbReference>